<dbReference type="PANTHER" id="PTHR31978:SF1">
    <property type="entry name" value="INTRAFLAGELLAR TRANSPORT PROTEIN 20 HOMOLOG"/>
    <property type="match status" value="1"/>
</dbReference>
<dbReference type="GO" id="GO:0005737">
    <property type="term" value="C:cytoplasm"/>
    <property type="evidence" value="ECO:0007669"/>
    <property type="project" value="TreeGrafter"/>
</dbReference>
<keyword evidence="2 4" id="KW-0175">Coiled coil</keyword>
<dbReference type="InterPro" id="IPR028172">
    <property type="entry name" value="FT20"/>
</dbReference>
<name>A0A061R2P5_9CHLO</name>
<keyword evidence="5" id="KW-0969">Cilium</keyword>
<organism evidence="5">
    <name type="scientific">Tetraselmis sp. GSL018</name>
    <dbReference type="NCBI Taxonomy" id="582737"/>
    <lineage>
        <taxon>Eukaryota</taxon>
        <taxon>Viridiplantae</taxon>
        <taxon>Chlorophyta</taxon>
        <taxon>core chlorophytes</taxon>
        <taxon>Chlorodendrophyceae</taxon>
        <taxon>Chlorodendrales</taxon>
        <taxon>Chlorodendraceae</taxon>
        <taxon>Tetraselmis</taxon>
    </lineage>
</organism>
<dbReference type="GO" id="GO:0030990">
    <property type="term" value="C:intraciliary transport particle"/>
    <property type="evidence" value="ECO:0007669"/>
    <property type="project" value="TreeGrafter"/>
</dbReference>
<gene>
    <name evidence="5" type="primary">IFT20</name>
    <name evidence="5" type="ORF">TSPGSL018_17479</name>
</gene>
<dbReference type="Pfam" id="PF14931">
    <property type="entry name" value="IFT20"/>
    <property type="match status" value="1"/>
</dbReference>
<evidence type="ECO:0000256" key="4">
    <source>
        <dbReference type="SAM" id="Coils"/>
    </source>
</evidence>
<dbReference type="GO" id="GO:0061512">
    <property type="term" value="P:protein localization to cilium"/>
    <property type="evidence" value="ECO:0007669"/>
    <property type="project" value="TreeGrafter"/>
</dbReference>
<dbReference type="GO" id="GO:0036064">
    <property type="term" value="C:ciliary basal body"/>
    <property type="evidence" value="ECO:0007669"/>
    <property type="project" value="TreeGrafter"/>
</dbReference>
<sequence length="133" mass="15592">MASVGESGITFDESYRIRVLDTDKYETTKNMQEQTERFISKISELNDVVNQHMQLIDQQAERIEMEKLRAVGMRNKVATMEEERRRKEKELKALTAERQEELERLTVEYESLVKAKNEQELLIAKLSSSSSFE</sequence>
<dbReference type="GO" id="GO:0097730">
    <property type="term" value="C:non-motile cilium"/>
    <property type="evidence" value="ECO:0007669"/>
    <property type="project" value="TreeGrafter"/>
</dbReference>
<dbReference type="GO" id="GO:0097546">
    <property type="term" value="C:ciliary base"/>
    <property type="evidence" value="ECO:0007669"/>
    <property type="project" value="TreeGrafter"/>
</dbReference>
<dbReference type="EMBL" id="GBEZ01021987">
    <property type="protein sequence ID" value="JAC64811.1"/>
    <property type="molecule type" value="Transcribed_RNA"/>
</dbReference>
<evidence type="ECO:0000313" key="5">
    <source>
        <dbReference type="EMBL" id="JAC64811.1"/>
    </source>
</evidence>
<dbReference type="PANTHER" id="PTHR31978">
    <property type="entry name" value="INTRAFLAGELLAR TRANSPORT PROTEIN 20 HOMOLOG"/>
    <property type="match status" value="1"/>
</dbReference>
<feature type="coiled-coil region" evidence="4">
    <location>
        <begin position="70"/>
        <end position="122"/>
    </location>
</feature>
<keyword evidence="3" id="KW-0966">Cell projection</keyword>
<proteinExistence type="predicted"/>
<evidence type="ECO:0000256" key="1">
    <source>
        <dbReference type="ARBA" id="ARBA00004138"/>
    </source>
</evidence>
<evidence type="ECO:0000256" key="3">
    <source>
        <dbReference type="ARBA" id="ARBA00023273"/>
    </source>
</evidence>
<comment type="subcellular location">
    <subcellularLocation>
        <location evidence="1">Cell projection</location>
        <location evidence="1">Cilium</location>
    </subcellularLocation>
</comment>
<dbReference type="GO" id="GO:0060271">
    <property type="term" value="P:cilium assembly"/>
    <property type="evidence" value="ECO:0007669"/>
    <property type="project" value="TreeGrafter"/>
</dbReference>
<evidence type="ECO:0000256" key="2">
    <source>
        <dbReference type="ARBA" id="ARBA00023054"/>
    </source>
</evidence>
<reference evidence="5" key="1">
    <citation type="submission" date="2014-05" db="EMBL/GenBank/DDBJ databases">
        <title>The transcriptome of the halophilic microalga Tetraselmis sp. GSL018 isolated from the Great Salt Lake, Utah.</title>
        <authorList>
            <person name="Jinkerson R.E."/>
            <person name="D'Adamo S."/>
            <person name="Posewitz M.C."/>
        </authorList>
    </citation>
    <scope>NUCLEOTIDE SEQUENCE</scope>
    <source>
        <strain evidence="5">GSL018</strain>
    </source>
</reference>
<accession>A0A061R2P5</accession>
<protein>
    <submittedName>
        <fullName evidence="5">Intraflagellar transport protein 20</fullName>
    </submittedName>
</protein>
<keyword evidence="5" id="KW-0282">Flagellum</keyword>
<dbReference type="AlphaFoldDB" id="A0A061R2P5"/>